<keyword evidence="6" id="KW-1185">Reference proteome</keyword>
<comment type="caution">
    <text evidence="5">The sequence shown here is derived from an EMBL/GenBank/DDBJ whole genome shotgun (WGS) entry which is preliminary data.</text>
</comment>
<evidence type="ECO:0000313" key="5">
    <source>
        <dbReference type="EMBL" id="TDW99452.1"/>
    </source>
</evidence>
<dbReference type="InterPro" id="IPR051909">
    <property type="entry name" value="MFP_Cation_Efflux"/>
</dbReference>
<dbReference type="GO" id="GO:0016020">
    <property type="term" value="C:membrane"/>
    <property type="evidence" value="ECO:0007669"/>
    <property type="project" value="InterPro"/>
</dbReference>
<organism evidence="5 6">
    <name type="scientific">Dinghuibacter silviterrae</name>
    <dbReference type="NCBI Taxonomy" id="1539049"/>
    <lineage>
        <taxon>Bacteria</taxon>
        <taxon>Pseudomonadati</taxon>
        <taxon>Bacteroidota</taxon>
        <taxon>Chitinophagia</taxon>
        <taxon>Chitinophagales</taxon>
        <taxon>Chitinophagaceae</taxon>
        <taxon>Dinghuibacter</taxon>
    </lineage>
</organism>
<dbReference type="FunFam" id="2.40.30.170:FF:000010">
    <property type="entry name" value="Efflux RND transporter periplasmic adaptor subunit"/>
    <property type="match status" value="1"/>
</dbReference>
<feature type="domain" description="CzcB-like barrel-sandwich hybrid" evidence="4">
    <location>
        <begin position="82"/>
        <end position="222"/>
    </location>
</feature>
<proteinExistence type="inferred from homology"/>
<name>A0A4V6Q9Y3_9BACT</name>
<dbReference type="Gene3D" id="2.40.50.100">
    <property type="match status" value="1"/>
</dbReference>
<reference evidence="5 6" key="1">
    <citation type="submission" date="2019-03" db="EMBL/GenBank/DDBJ databases">
        <title>Genomic Encyclopedia of Type Strains, Phase IV (KMG-IV): sequencing the most valuable type-strain genomes for metagenomic binning, comparative biology and taxonomic classification.</title>
        <authorList>
            <person name="Goeker M."/>
        </authorList>
    </citation>
    <scope>NUCLEOTIDE SEQUENCE [LARGE SCALE GENOMIC DNA]</scope>
    <source>
        <strain evidence="5 6">DSM 100059</strain>
    </source>
</reference>
<dbReference type="InterPro" id="IPR058792">
    <property type="entry name" value="Beta-barrel_RND_2"/>
</dbReference>
<dbReference type="PROSITE" id="PS51257">
    <property type="entry name" value="PROKAR_LIPOPROTEIN"/>
    <property type="match status" value="1"/>
</dbReference>
<dbReference type="InterPro" id="IPR058647">
    <property type="entry name" value="BSH_CzcB-like"/>
</dbReference>
<evidence type="ECO:0000256" key="2">
    <source>
        <dbReference type="ARBA" id="ARBA00022448"/>
    </source>
</evidence>
<protein>
    <submittedName>
        <fullName evidence="5">Cobalt-zinc-cadmium efflux system membrane fusion protein</fullName>
    </submittedName>
</protein>
<dbReference type="PANTHER" id="PTHR30097:SF4">
    <property type="entry name" value="SLR6042 PROTEIN"/>
    <property type="match status" value="1"/>
</dbReference>
<evidence type="ECO:0000313" key="6">
    <source>
        <dbReference type="Proteomes" id="UP000294498"/>
    </source>
</evidence>
<dbReference type="NCBIfam" id="TIGR01730">
    <property type="entry name" value="RND_mfp"/>
    <property type="match status" value="1"/>
</dbReference>
<feature type="domain" description="CusB-like beta-barrel" evidence="3">
    <location>
        <begin position="226"/>
        <end position="301"/>
    </location>
</feature>
<dbReference type="SUPFAM" id="SSF111369">
    <property type="entry name" value="HlyD-like secretion proteins"/>
    <property type="match status" value="1"/>
</dbReference>
<gene>
    <name evidence="5" type="ORF">EDB95_0462</name>
</gene>
<dbReference type="OrthoDB" id="9806939at2"/>
<comment type="similarity">
    <text evidence="1">Belongs to the membrane fusion protein (MFP) (TC 8.A.1) family.</text>
</comment>
<sequence>MTISTPKWLQAGGLSYCLILTCGMLLQSCGGGGGVAMDVGERQPYVIPDSLLRTLKIDTVRQDELINSMTLTGQVDFDQDKEVNIFPLISGNINAIKVQLGDYVRSGEVLATVRSSEMAGYSNNLIVAQTNLTAMKKQLDATQDLYKSGLASVLDLTTAQTNYDQAVAQLDLAKRVLKINGNDTSGVFSVKSPIDGFMVQKFVTNDQVLRPDNGGVMFTISDLKDVWVWANVYEANLDKIHIGDPVDITTLSYPGRTFKGKVDKIMHVLDPNSKVMRVRVVIDNPDYALRPQMFATVTATNSAHQKAIFVPLSALVFDHSQYYVMTYQGSGKASITPVNKLSQLGDKVYLVDGVKAGDQIIASDALQIYDQLNN</sequence>
<dbReference type="Gene3D" id="2.40.30.170">
    <property type="match status" value="1"/>
</dbReference>
<dbReference type="GO" id="GO:0015562">
    <property type="term" value="F:efflux transmembrane transporter activity"/>
    <property type="evidence" value="ECO:0007669"/>
    <property type="project" value="InterPro"/>
</dbReference>
<dbReference type="RefSeq" id="WP_133990163.1">
    <property type="nucleotide sequence ID" value="NZ_SODV01000001.1"/>
</dbReference>
<evidence type="ECO:0000259" key="4">
    <source>
        <dbReference type="Pfam" id="PF25973"/>
    </source>
</evidence>
<dbReference type="GO" id="GO:0060003">
    <property type="term" value="P:copper ion export"/>
    <property type="evidence" value="ECO:0007669"/>
    <property type="project" value="TreeGrafter"/>
</dbReference>
<dbReference type="GO" id="GO:0030313">
    <property type="term" value="C:cell envelope"/>
    <property type="evidence" value="ECO:0007669"/>
    <property type="project" value="TreeGrafter"/>
</dbReference>
<dbReference type="Gene3D" id="2.40.420.20">
    <property type="match status" value="1"/>
</dbReference>
<dbReference type="EMBL" id="SODV01000001">
    <property type="protein sequence ID" value="TDW99452.1"/>
    <property type="molecule type" value="Genomic_DNA"/>
</dbReference>
<accession>A0A4V6Q9Y3</accession>
<keyword evidence="2" id="KW-0813">Transport</keyword>
<evidence type="ECO:0000256" key="1">
    <source>
        <dbReference type="ARBA" id="ARBA00009477"/>
    </source>
</evidence>
<dbReference type="Gene3D" id="1.20.1600.10">
    <property type="entry name" value="Outer membrane efflux proteins (OEP)"/>
    <property type="match status" value="1"/>
</dbReference>
<dbReference type="Proteomes" id="UP000294498">
    <property type="component" value="Unassembled WGS sequence"/>
</dbReference>
<dbReference type="Pfam" id="PF25954">
    <property type="entry name" value="Beta-barrel_RND_2"/>
    <property type="match status" value="1"/>
</dbReference>
<dbReference type="AlphaFoldDB" id="A0A4V6Q9Y3"/>
<dbReference type="InterPro" id="IPR006143">
    <property type="entry name" value="RND_pump_MFP"/>
</dbReference>
<dbReference type="PANTHER" id="PTHR30097">
    <property type="entry name" value="CATION EFFLUX SYSTEM PROTEIN CUSB"/>
    <property type="match status" value="1"/>
</dbReference>
<evidence type="ECO:0000259" key="3">
    <source>
        <dbReference type="Pfam" id="PF25954"/>
    </source>
</evidence>
<dbReference type="GO" id="GO:0015679">
    <property type="term" value="P:plasma membrane copper ion transport"/>
    <property type="evidence" value="ECO:0007669"/>
    <property type="project" value="TreeGrafter"/>
</dbReference>
<dbReference type="Pfam" id="PF25973">
    <property type="entry name" value="BSH_CzcB"/>
    <property type="match status" value="1"/>
</dbReference>